<reference evidence="1 2" key="1">
    <citation type="submission" date="2016-08" db="EMBL/GenBank/DDBJ databases">
        <authorList>
            <person name="Seilhamer J.J."/>
        </authorList>
    </citation>
    <scope>NUCLEOTIDE SEQUENCE [LARGE SCALE GENOMIC DNA]</scope>
    <source>
        <strain evidence="1 2">DX4</strain>
    </source>
</reference>
<gene>
    <name evidence="1" type="ORF">BFS30_16745</name>
</gene>
<dbReference type="Gene3D" id="2.120.10.30">
    <property type="entry name" value="TolB, C-terminal domain"/>
    <property type="match status" value="1"/>
</dbReference>
<name>A0A1D7QQ87_9SPHI</name>
<proteinExistence type="predicted"/>
<dbReference type="EMBL" id="CP017141">
    <property type="protein sequence ID" value="AOM80829.1"/>
    <property type="molecule type" value="Genomic_DNA"/>
</dbReference>
<dbReference type="SUPFAM" id="SSF82171">
    <property type="entry name" value="DPP6 N-terminal domain-like"/>
    <property type="match status" value="1"/>
</dbReference>
<protein>
    <recommendedName>
        <fullName evidence="3">WD40-like Beta Propeller Repeat</fullName>
    </recommendedName>
</protein>
<dbReference type="InterPro" id="IPR011042">
    <property type="entry name" value="6-blade_b-propeller_TolB-like"/>
</dbReference>
<evidence type="ECO:0000313" key="1">
    <source>
        <dbReference type="EMBL" id="AOM80829.1"/>
    </source>
</evidence>
<evidence type="ECO:0000313" key="2">
    <source>
        <dbReference type="Proteomes" id="UP000094313"/>
    </source>
</evidence>
<dbReference type="AlphaFoldDB" id="A0A1D7QQ87"/>
<dbReference type="Pfam" id="PF07676">
    <property type="entry name" value="PD40"/>
    <property type="match status" value="2"/>
</dbReference>
<accession>A0A1D7QQ87</accession>
<dbReference type="InterPro" id="IPR011659">
    <property type="entry name" value="WD40"/>
</dbReference>
<dbReference type="Proteomes" id="UP000094313">
    <property type="component" value="Chromosome"/>
</dbReference>
<sequence>MDSATLFADGLISSRLNEYNLTFSPDGNIRLYTIANNTSTNRFYTIFITRKEQGRWTKPQIASFSGQFSDADPFFDPIGKKLYFISTRPITTGVSKSDFDIWYVDYENEKFSLPKHLGNEVNSMNDELYPTVSEKGNLFFSTENGSKGYDLMVSRYEKHKFQRPVPLNGSINTTKTEFDAFVSPDESFIIYTGMNYADNHGSGDLYLSFNKGGFWGKGKNLGNKVNSSDMDQCPMLSNDRKTLFFTSFRDSQPYPNDKPMTTDEYLNILNSALNGLGNIFWVDLRQVIGASGIYKQSN</sequence>
<keyword evidence="2" id="KW-1185">Reference proteome</keyword>
<evidence type="ECO:0008006" key="3">
    <source>
        <dbReference type="Google" id="ProtNLM"/>
    </source>
</evidence>
<dbReference type="KEGG" id="psty:BFS30_16745"/>
<organism evidence="1 2">
    <name type="scientific">Pedobacter steynii</name>
    <dbReference type="NCBI Taxonomy" id="430522"/>
    <lineage>
        <taxon>Bacteria</taxon>
        <taxon>Pseudomonadati</taxon>
        <taxon>Bacteroidota</taxon>
        <taxon>Sphingobacteriia</taxon>
        <taxon>Sphingobacteriales</taxon>
        <taxon>Sphingobacteriaceae</taxon>
        <taxon>Pedobacter</taxon>
    </lineage>
</organism>